<organism evidence="1 2">
    <name type="scientific">Paenibacillus yonginensis</name>
    <dbReference type="NCBI Taxonomy" id="1462996"/>
    <lineage>
        <taxon>Bacteria</taxon>
        <taxon>Bacillati</taxon>
        <taxon>Bacillota</taxon>
        <taxon>Bacilli</taxon>
        <taxon>Bacillales</taxon>
        <taxon>Paenibacillaceae</taxon>
        <taxon>Paenibacillus</taxon>
    </lineage>
</organism>
<keyword evidence="2" id="KW-1185">Reference proteome</keyword>
<proteinExistence type="predicted"/>
<evidence type="ECO:0000313" key="1">
    <source>
        <dbReference type="EMBL" id="ANS75282.1"/>
    </source>
</evidence>
<dbReference type="Proteomes" id="UP000092573">
    <property type="component" value="Chromosome"/>
</dbReference>
<evidence type="ECO:0000313" key="2">
    <source>
        <dbReference type="Proteomes" id="UP000092573"/>
    </source>
</evidence>
<dbReference type="OrthoDB" id="2078230at2"/>
<accession>A0A1B1N1G8</accession>
<gene>
    <name evidence="1" type="ORF">AWM70_12260</name>
</gene>
<protein>
    <submittedName>
        <fullName evidence="1">Uncharacterized protein</fullName>
    </submittedName>
</protein>
<dbReference type="RefSeq" id="WP_068696760.1">
    <property type="nucleotide sequence ID" value="NZ_CP014167.1"/>
</dbReference>
<dbReference type="KEGG" id="pyg:AWM70_12260"/>
<dbReference type="EMBL" id="CP014167">
    <property type="protein sequence ID" value="ANS75282.1"/>
    <property type="molecule type" value="Genomic_DNA"/>
</dbReference>
<sequence length="410" mass="48688">MKQSILNEVIEFYTKSSDFNGIPYWNLAEKYSQDMLVDILMELIEEKKVSANFTLNPHIKQFEDFPLDKQINAIKNKTSNVCLYPTESVLLETLPESHVDKPFTRMLYFGKPQLEPLFFEISVLEQYFSDPRYNIHSSDYSGSIHYSSENELRESDQILLDTFGIGYDTNNDRVVAVYLRYLNDLTPEHQQRWKTYLITDGNCRIAYEYYQNTIAGEWADNASIYDAFVEEIYHINKMSLLMFEDKLFRNDFKENRPSEFRTIFLPTKENFNSFILTLDKMMSENINKDFFKGKVDLEVETEREDGKILINQKGTVQLLDEWLRKSIKLKDERDYGLVIKPFKKIRKLRQKPAHAININNYDRSIFKEQNNIIHECYVAVRMIRLLFANHPAVRDYKLPEWLYNGNIKIF</sequence>
<name>A0A1B1N1G8_9BACL</name>
<dbReference type="AlphaFoldDB" id="A0A1B1N1G8"/>
<dbReference type="STRING" id="1462996.AWM70_12260"/>
<reference evidence="1 2" key="1">
    <citation type="submission" date="2016-01" db="EMBL/GenBank/DDBJ databases">
        <title>Complete Genome Sequence of Paenibacillus yonginensis DCY84, a novel Plant Growth-Promoting Bacteria with Elicitation of Induced Systemic Resistance.</title>
        <authorList>
            <person name="Kim Y.J."/>
            <person name="Yang D.C."/>
            <person name="Sukweenadhi J."/>
        </authorList>
    </citation>
    <scope>NUCLEOTIDE SEQUENCE [LARGE SCALE GENOMIC DNA]</scope>
    <source>
        <strain evidence="1 2">DCY84</strain>
    </source>
</reference>